<comment type="caution">
    <text evidence="7">The sequence shown here is derived from an EMBL/GenBank/DDBJ whole genome shotgun (WGS) entry which is preliminary data.</text>
</comment>
<evidence type="ECO:0000313" key="8">
    <source>
        <dbReference type="Proteomes" id="UP000051063"/>
    </source>
</evidence>
<evidence type="ECO:0000256" key="1">
    <source>
        <dbReference type="ARBA" id="ARBA00022491"/>
    </source>
</evidence>
<gene>
    <name evidence="7" type="ORF">AN963_07985</name>
</gene>
<dbReference type="RefSeq" id="WP_055743964.1">
    <property type="nucleotide sequence ID" value="NZ_LJJB01000007.1"/>
</dbReference>
<evidence type="ECO:0000256" key="4">
    <source>
        <dbReference type="ARBA" id="ARBA00023163"/>
    </source>
</evidence>
<keyword evidence="1" id="KW-0678">Repressor</keyword>
<name>A0ABR5NDP0_BRECH</name>
<dbReference type="PROSITE" id="PS50937">
    <property type="entry name" value="HTH_MERR_2"/>
    <property type="match status" value="1"/>
</dbReference>
<dbReference type="InterPro" id="IPR011256">
    <property type="entry name" value="Reg_factor_effector_dom_sf"/>
</dbReference>
<organism evidence="7 8">
    <name type="scientific">Brevibacillus choshinensis</name>
    <dbReference type="NCBI Taxonomy" id="54911"/>
    <lineage>
        <taxon>Bacteria</taxon>
        <taxon>Bacillati</taxon>
        <taxon>Bacillota</taxon>
        <taxon>Bacilli</taxon>
        <taxon>Bacillales</taxon>
        <taxon>Paenibacillaceae</taxon>
        <taxon>Brevibacillus</taxon>
    </lineage>
</organism>
<dbReference type="InterPro" id="IPR009061">
    <property type="entry name" value="DNA-bd_dom_put_sf"/>
</dbReference>
<keyword evidence="3" id="KW-0238">DNA-binding</keyword>
<keyword evidence="4" id="KW-0804">Transcription</keyword>
<evidence type="ECO:0000256" key="3">
    <source>
        <dbReference type="ARBA" id="ARBA00023125"/>
    </source>
</evidence>
<keyword evidence="8" id="KW-1185">Reference proteome</keyword>
<evidence type="ECO:0000256" key="5">
    <source>
        <dbReference type="SAM" id="Coils"/>
    </source>
</evidence>
<sequence length="283" mass="33201">MKENLTISEMAKLRGMTTETLRHYDRIVLFKPQYVDPYSGYRYYSIFQYEILGTIKELRQIGMSTDEIKQYFDQRNFKKSLDILKAKHSELLSKLNELAELEENIREKIVYLSEVSREEELHEVRFREMKSRKLITLHEKINSNLELCYGVIRLESMLTEKAPILASNRLGIIIEEADLRANRCEEPSVIFVVAKNKAKIQKQHLKIIPAGLFACIRYNGELLRNRSESLYKLFEYLQETGYRITGSALQIMQVDITITDNPNEIMFEIQVPVQKNSKPLPVR</sequence>
<dbReference type="InterPro" id="IPR047057">
    <property type="entry name" value="MerR_fam"/>
</dbReference>
<proteinExistence type="predicted"/>
<dbReference type="InterPro" id="IPR000551">
    <property type="entry name" value="MerR-type_HTH_dom"/>
</dbReference>
<evidence type="ECO:0000259" key="6">
    <source>
        <dbReference type="PROSITE" id="PS50937"/>
    </source>
</evidence>
<dbReference type="SUPFAM" id="SSF46955">
    <property type="entry name" value="Putative DNA-binding domain"/>
    <property type="match status" value="1"/>
</dbReference>
<evidence type="ECO:0000256" key="2">
    <source>
        <dbReference type="ARBA" id="ARBA00023015"/>
    </source>
</evidence>
<keyword evidence="2" id="KW-0805">Transcription regulation</keyword>
<feature type="coiled-coil region" evidence="5">
    <location>
        <begin position="81"/>
        <end position="118"/>
    </location>
</feature>
<dbReference type="SUPFAM" id="SSF55136">
    <property type="entry name" value="Probable bacterial effector-binding domain"/>
    <property type="match status" value="1"/>
</dbReference>
<keyword evidence="5" id="KW-0175">Coiled coil</keyword>
<dbReference type="PANTHER" id="PTHR30204">
    <property type="entry name" value="REDOX-CYCLING DRUG-SENSING TRANSCRIPTIONAL ACTIVATOR SOXR"/>
    <property type="match status" value="1"/>
</dbReference>
<dbReference type="PANTHER" id="PTHR30204:SF69">
    <property type="entry name" value="MERR-FAMILY TRANSCRIPTIONAL REGULATOR"/>
    <property type="match status" value="1"/>
</dbReference>
<protein>
    <recommendedName>
        <fullName evidence="6">HTH merR-type domain-containing protein</fullName>
    </recommendedName>
</protein>
<dbReference type="Gene3D" id="3.20.80.10">
    <property type="entry name" value="Regulatory factor, effector binding domain"/>
    <property type="match status" value="1"/>
</dbReference>
<evidence type="ECO:0000313" key="7">
    <source>
        <dbReference type="EMBL" id="KQL49652.1"/>
    </source>
</evidence>
<reference evidence="7 8" key="1">
    <citation type="submission" date="2015-09" db="EMBL/GenBank/DDBJ databases">
        <title>Genome sequencing project for genomic taxonomy and phylogenomics of Bacillus-like bacteria.</title>
        <authorList>
            <person name="Liu B."/>
            <person name="Wang J."/>
            <person name="Zhu Y."/>
            <person name="Liu G."/>
            <person name="Chen Q."/>
            <person name="Chen Z."/>
            <person name="Lan J."/>
            <person name="Che J."/>
            <person name="Ge C."/>
            <person name="Shi H."/>
            <person name="Pan Z."/>
            <person name="Liu X."/>
        </authorList>
    </citation>
    <scope>NUCLEOTIDE SEQUENCE [LARGE SCALE GENOMIC DNA]</scope>
    <source>
        <strain evidence="7 8">DSM 8552</strain>
    </source>
</reference>
<dbReference type="Gene3D" id="1.10.1660.10">
    <property type="match status" value="1"/>
</dbReference>
<dbReference type="SMART" id="SM00422">
    <property type="entry name" value="HTH_MERR"/>
    <property type="match status" value="1"/>
</dbReference>
<dbReference type="Proteomes" id="UP000051063">
    <property type="component" value="Unassembled WGS sequence"/>
</dbReference>
<feature type="domain" description="HTH merR-type" evidence="6">
    <location>
        <begin position="4"/>
        <end position="74"/>
    </location>
</feature>
<accession>A0ABR5NDP0</accession>
<dbReference type="EMBL" id="LJJB01000007">
    <property type="protein sequence ID" value="KQL49652.1"/>
    <property type="molecule type" value="Genomic_DNA"/>
</dbReference>
<dbReference type="Pfam" id="PF13411">
    <property type="entry name" value="MerR_1"/>
    <property type="match status" value="1"/>
</dbReference>